<reference evidence="2 4" key="1">
    <citation type="journal article" date="2008" name="Science">
        <title>The Physcomitrella genome reveals evolutionary insights into the conquest of land by plants.</title>
        <authorList>
            <person name="Rensing S."/>
            <person name="Lang D."/>
            <person name="Zimmer A."/>
            <person name="Terry A."/>
            <person name="Salamov A."/>
            <person name="Shapiro H."/>
            <person name="Nishiyama T."/>
            <person name="Perroud P.-F."/>
            <person name="Lindquist E."/>
            <person name="Kamisugi Y."/>
            <person name="Tanahashi T."/>
            <person name="Sakakibara K."/>
            <person name="Fujita T."/>
            <person name="Oishi K."/>
            <person name="Shin-I T."/>
            <person name="Kuroki Y."/>
            <person name="Toyoda A."/>
            <person name="Suzuki Y."/>
            <person name="Hashimoto A."/>
            <person name="Yamaguchi K."/>
            <person name="Sugano A."/>
            <person name="Kohara Y."/>
            <person name="Fujiyama A."/>
            <person name="Anterola A."/>
            <person name="Aoki S."/>
            <person name="Ashton N."/>
            <person name="Barbazuk W.B."/>
            <person name="Barker E."/>
            <person name="Bennetzen J."/>
            <person name="Bezanilla M."/>
            <person name="Blankenship R."/>
            <person name="Cho S.H."/>
            <person name="Dutcher S."/>
            <person name="Estelle M."/>
            <person name="Fawcett J.A."/>
            <person name="Gundlach H."/>
            <person name="Hanada K."/>
            <person name="Heyl A."/>
            <person name="Hicks K.A."/>
            <person name="Hugh J."/>
            <person name="Lohr M."/>
            <person name="Mayer K."/>
            <person name="Melkozernov A."/>
            <person name="Murata T."/>
            <person name="Nelson D."/>
            <person name="Pils B."/>
            <person name="Prigge M."/>
            <person name="Reiss B."/>
            <person name="Renner T."/>
            <person name="Rombauts S."/>
            <person name="Rushton P."/>
            <person name="Sanderfoot A."/>
            <person name="Schween G."/>
            <person name="Shiu S.-H."/>
            <person name="Stueber K."/>
            <person name="Theodoulou F.L."/>
            <person name="Tu H."/>
            <person name="Van de Peer Y."/>
            <person name="Verrier P.J."/>
            <person name="Waters E."/>
            <person name="Wood A."/>
            <person name="Yang L."/>
            <person name="Cove D."/>
            <person name="Cuming A."/>
            <person name="Hasebe M."/>
            <person name="Lucas S."/>
            <person name="Mishler D.B."/>
            <person name="Reski R."/>
            <person name="Grigoriev I."/>
            <person name="Quatrano R.S."/>
            <person name="Boore J.L."/>
        </authorList>
    </citation>
    <scope>NUCLEOTIDE SEQUENCE [LARGE SCALE GENOMIC DNA]</scope>
    <source>
        <strain evidence="3 4">cv. Gransden 2004</strain>
    </source>
</reference>
<reference evidence="3" key="3">
    <citation type="submission" date="2020-12" db="UniProtKB">
        <authorList>
            <consortium name="EnsemblPlants"/>
        </authorList>
    </citation>
    <scope>IDENTIFICATION</scope>
</reference>
<keyword evidence="4" id="KW-1185">Reference proteome</keyword>
<dbReference type="PaxDb" id="3218-PP1S398_16V6.1"/>
<dbReference type="EMBL" id="ABEU02000001">
    <property type="protein sequence ID" value="PNR62120.1"/>
    <property type="molecule type" value="Genomic_DNA"/>
</dbReference>
<dbReference type="InParanoid" id="A9U085"/>
<evidence type="ECO:0000256" key="1">
    <source>
        <dbReference type="SAM" id="MobiDB-lite"/>
    </source>
</evidence>
<gene>
    <name evidence="2" type="ORF">PHYPA_000544</name>
</gene>
<dbReference type="AlphaFoldDB" id="A9U085"/>
<accession>A9U085</accession>
<evidence type="ECO:0000313" key="2">
    <source>
        <dbReference type="EMBL" id="PNR62120.1"/>
    </source>
</evidence>
<name>A9U085_PHYPA</name>
<evidence type="ECO:0000313" key="3">
    <source>
        <dbReference type="EnsemblPlants" id="Pp3c1_12040V3.1"/>
    </source>
</evidence>
<dbReference type="Proteomes" id="UP000006727">
    <property type="component" value="Chromosome 1"/>
</dbReference>
<dbReference type="HOGENOM" id="CLU_2214475_0_0_1"/>
<feature type="region of interest" description="Disordered" evidence="1">
    <location>
        <begin position="74"/>
        <end position="106"/>
    </location>
</feature>
<sequence length="119" mass="13574">MSSFGVEGVVAESWVRRRRRFEAHRTRRSFLFVFGNPPERGQTRLDQVHAKTSRKVWSGGAWIWMSSDLSTKRAVEKSRPMSERDAVPTIPSSEPSPPSDHEKGQHCSIAALQKCYNVF</sequence>
<organism evidence="2">
    <name type="scientific">Physcomitrium patens</name>
    <name type="common">Spreading-leaved earth moss</name>
    <name type="synonym">Physcomitrella patens</name>
    <dbReference type="NCBI Taxonomy" id="3218"/>
    <lineage>
        <taxon>Eukaryota</taxon>
        <taxon>Viridiplantae</taxon>
        <taxon>Streptophyta</taxon>
        <taxon>Embryophyta</taxon>
        <taxon>Bryophyta</taxon>
        <taxon>Bryophytina</taxon>
        <taxon>Bryopsida</taxon>
        <taxon>Funariidae</taxon>
        <taxon>Funariales</taxon>
        <taxon>Funariaceae</taxon>
        <taxon>Physcomitrium</taxon>
    </lineage>
</organism>
<proteinExistence type="predicted"/>
<protein>
    <submittedName>
        <fullName evidence="2 3">Uncharacterized protein</fullName>
    </submittedName>
</protein>
<reference evidence="2 4" key="2">
    <citation type="journal article" date="2018" name="Plant J.">
        <title>The Physcomitrella patens chromosome-scale assembly reveals moss genome structure and evolution.</title>
        <authorList>
            <person name="Lang D."/>
            <person name="Ullrich K.K."/>
            <person name="Murat F."/>
            <person name="Fuchs J."/>
            <person name="Jenkins J."/>
            <person name="Haas F.B."/>
            <person name="Piednoel M."/>
            <person name="Gundlach H."/>
            <person name="Van Bel M."/>
            <person name="Meyberg R."/>
            <person name="Vives C."/>
            <person name="Morata J."/>
            <person name="Symeonidi A."/>
            <person name="Hiss M."/>
            <person name="Muchero W."/>
            <person name="Kamisugi Y."/>
            <person name="Saleh O."/>
            <person name="Blanc G."/>
            <person name="Decker E.L."/>
            <person name="van Gessel N."/>
            <person name="Grimwood J."/>
            <person name="Hayes R.D."/>
            <person name="Graham S.W."/>
            <person name="Gunter L.E."/>
            <person name="McDaniel S.F."/>
            <person name="Hoernstein S.N.W."/>
            <person name="Larsson A."/>
            <person name="Li F.W."/>
            <person name="Perroud P.F."/>
            <person name="Phillips J."/>
            <person name="Ranjan P."/>
            <person name="Rokshar D.S."/>
            <person name="Rothfels C.J."/>
            <person name="Schneider L."/>
            <person name="Shu S."/>
            <person name="Stevenson D.W."/>
            <person name="Thummler F."/>
            <person name="Tillich M."/>
            <person name="Villarreal Aguilar J.C."/>
            <person name="Widiez T."/>
            <person name="Wong G.K."/>
            <person name="Wymore A."/>
            <person name="Zhang Y."/>
            <person name="Zimmer A.D."/>
            <person name="Quatrano R.S."/>
            <person name="Mayer K.F.X."/>
            <person name="Goodstein D."/>
            <person name="Casacuberta J.M."/>
            <person name="Vandepoele K."/>
            <person name="Reski R."/>
            <person name="Cuming A.C."/>
            <person name="Tuskan G.A."/>
            <person name="Maumus F."/>
            <person name="Salse J."/>
            <person name="Schmutz J."/>
            <person name="Rensing S.A."/>
        </authorList>
    </citation>
    <scope>NUCLEOTIDE SEQUENCE [LARGE SCALE GENOMIC DNA]</scope>
    <source>
        <strain evidence="3 4">cv. Gransden 2004</strain>
    </source>
</reference>
<dbReference type="Gramene" id="Pp3c1_12040V3.1">
    <property type="protein sequence ID" value="Pp3c1_12040V3.1"/>
    <property type="gene ID" value="Pp3c1_12040"/>
</dbReference>
<feature type="compositionally biased region" description="Basic and acidic residues" evidence="1">
    <location>
        <begin position="74"/>
        <end position="86"/>
    </location>
</feature>
<dbReference type="EnsemblPlants" id="Pp3c1_12040V3.1">
    <property type="protein sequence ID" value="Pp3c1_12040V3.1"/>
    <property type="gene ID" value="Pp3c1_12040"/>
</dbReference>
<evidence type="ECO:0000313" key="4">
    <source>
        <dbReference type="Proteomes" id="UP000006727"/>
    </source>
</evidence>